<dbReference type="EMBL" id="KV878889">
    <property type="protein sequence ID" value="OJJ88601.1"/>
    <property type="molecule type" value="Genomic_DNA"/>
</dbReference>
<dbReference type="GO" id="GO:0016020">
    <property type="term" value="C:membrane"/>
    <property type="evidence" value="ECO:0007669"/>
    <property type="project" value="UniProtKB-SubCell"/>
</dbReference>
<feature type="transmembrane region" description="Helical" evidence="7">
    <location>
        <begin position="126"/>
        <end position="146"/>
    </location>
</feature>
<gene>
    <name evidence="8" type="ORF">ASPGLDRAFT_163121</name>
</gene>
<evidence type="ECO:0000256" key="6">
    <source>
        <dbReference type="SAM" id="MobiDB-lite"/>
    </source>
</evidence>
<accession>A0A1L9VXG4</accession>
<dbReference type="PANTHER" id="PTHR13353">
    <property type="entry name" value="TRANSMEMBRANE PROTEIN 19"/>
    <property type="match status" value="1"/>
</dbReference>
<dbReference type="AlphaFoldDB" id="A0A1L9VXG4"/>
<feature type="transmembrane region" description="Helical" evidence="7">
    <location>
        <begin position="216"/>
        <end position="241"/>
    </location>
</feature>
<comment type="similarity">
    <text evidence="2">Belongs to the TMEM19 family.</text>
</comment>
<dbReference type="VEuPathDB" id="FungiDB:ASPGLDRAFT_163121"/>
<proteinExistence type="inferred from homology"/>
<feature type="compositionally biased region" description="Basic and acidic residues" evidence="6">
    <location>
        <begin position="330"/>
        <end position="346"/>
    </location>
</feature>
<dbReference type="GeneID" id="34458790"/>
<keyword evidence="3 7" id="KW-0812">Transmembrane</keyword>
<feature type="transmembrane region" description="Helical" evidence="7">
    <location>
        <begin position="354"/>
        <end position="374"/>
    </location>
</feature>
<evidence type="ECO:0000256" key="7">
    <source>
        <dbReference type="SAM" id="Phobius"/>
    </source>
</evidence>
<dbReference type="Pfam" id="PF01940">
    <property type="entry name" value="DUF92"/>
    <property type="match status" value="1"/>
</dbReference>
<keyword evidence="4 7" id="KW-1133">Transmembrane helix</keyword>
<feature type="region of interest" description="Disordered" evidence="6">
    <location>
        <begin position="317"/>
        <end position="346"/>
    </location>
</feature>
<feature type="transmembrane region" description="Helical" evidence="7">
    <location>
        <begin position="29"/>
        <end position="55"/>
    </location>
</feature>
<dbReference type="PANTHER" id="PTHR13353:SF5">
    <property type="entry name" value="TRANSMEMBRANE PROTEIN 19"/>
    <property type="match status" value="1"/>
</dbReference>
<dbReference type="InterPro" id="IPR002794">
    <property type="entry name" value="DUF92_TMEM19"/>
</dbReference>
<name>A0A1L9VXG4_ASPGL</name>
<evidence type="ECO:0000313" key="9">
    <source>
        <dbReference type="Proteomes" id="UP000184300"/>
    </source>
</evidence>
<dbReference type="Proteomes" id="UP000184300">
    <property type="component" value="Unassembled WGS sequence"/>
</dbReference>
<organism evidence="8 9">
    <name type="scientific">Aspergillus glaucus CBS 516.65</name>
    <dbReference type="NCBI Taxonomy" id="1160497"/>
    <lineage>
        <taxon>Eukaryota</taxon>
        <taxon>Fungi</taxon>
        <taxon>Dikarya</taxon>
        <taxon>Ascomycota</taxon>
        <taxon>Pezizomycotina</taxon>
        <taxon>Eurotiomycetes</taxon>
        <taxon>Eurotiomycetidae</taxon>
        <taxon>Eurotiales</taxon>
        <taxon>Aspergillaceae</taxon>
        <taxon>Aspergillus</taxon>
        <taxon>Aspergillus subgen. Aspergillus</taxon>
    </lineage>
</organism>
<dbReference type="OrthoDB" id="30881at2759"/>
<evidence type="ECO:0000313" key="8">
    <source>
        <dbReference type="EMBL" id="OJJ88601.1"/>
    </source>
</evidence>
<reference evidence="9" key="1">
    <citation type="journal article" date="2017" name="Genome Biol.">
        <title>Comparative genomics reveals high biological diversity and specific adaptations in the industrially and medically important fungal genus Aspergillus.</title>
        <authorList>
            <person name="de Vries R.P."/>
            <person name="Riley R."/>
            <person name="Wiebenga A."/>
            <person name="Aguilar-Osorio G."/>
            <person name="Amillis S."/>
            <person name="Uchima C.A."/>
            <person name="Anderluh G."/>
            <person name="Asadollahi M."/>
            <person name="Askin M."/>
            <person name="Barry K."/>
            <person name="Battaglia E."/>
            <person name="Bayram O."/>
            <person name="Benocci T."/>
            <person name="Braus-Stromeyer S.A."/>
            <person name="Caldana C."/>
            <person name="Canovas D."/>
            <person name="Cerqueira G.C."/>
            <person name="Chen F."/>
            <person name="Chen W."/>
            <person name="Choi C."/>
            <person name="Clum A."/>
            <person name="Dos Santos R.A."/>
            <person name="Damasio A.R."/>
            <person name="Diallinas G."/>
            <person name="Emri T."/>
            <person name="Fekete E."/>
            <person name="Flipphi M."/>
            <person name="Freyberg S."/>
            <person name="Gallo A."/>
            <person name="Gournas C."/>
            <person name="Habgood R."/>
            <person name="Hainaut M."/>
            <person name="Harispe M.L."/>
            <person name="Henrissat B."/>
            <person name="Hilden K.S."/>
            <person name="Hope R."/>
            <person name="Hossain A."/>
            <person name="Karabika E."/>
            <person name="Karaffa L."/>
            <person name="Karanyi Z."/>
            <person name="Krasevec N."/>
            <person name="Kuo A."/>
            <person name="Kusch H."/>
            <person name="LaButti K."/>
            <person name="Lagendijk E.L."/>
            <person name="Lapidus A."/>
            <person name="Levasseur A."/>
            <person name="Lindquist E."/>
            <person name="Lipzen A."/>
            <person name="Logrieco A.F."/>
            <person name="MacCabe A."/>
            <person name="Maekelae M.R."/>
            <person name="Malavazi I."/>
            <person name="Melin P."/>
            <person name="Meyer V."/>
            <person name="Mielnichuk N."/>
            <person name="Miskei M."/>
            <person name="Molnar A.P."/>
            <person name="Mule G."/>
            <person name="Ngan C.Y."/>
            <person name="Orejas M."/>
            <person name="Orosz E."/>
            <person name="Ouedraogo J.P."/>
            <person name="Overkamp K.M."/>
            <person name="Park H.-S."/>
            <person name="Perrone G."/>
            <person name="Piumi F."/>
            <person name="Punt P.J."/>
            <person name="Ram A.F."/>
            <person name="Ramon A."/>
            <person name="Rauscher S."/>
            <person name="Record E."/>
            <person name="Riano-Pachon D.M."/>
            <person name="Robert V."/>
            <person name="Roehrig J."/>
            <person name="Ruller R."/>
            <person name="Salamov A."/>
            <person name="Salih N.S."/>
            <person name="Samson R.A."/>
            <person name="Sandor E."/>
            <person name="Sanguinetti M."/>
            <person name="Schuetze T."/>
            <person name="Sepcic K."/>
            <person name="Shelest E."/>
            <person name="Sherlock G."/>
            <person name="Sophianopoulou V."/>
            <person name="Squina F.M."/>
            <person name="Sun H."/>
            <person name="Susca A."/>
            <person name="Todd R.B."/>
            <person name="Tsang A."/>
            <person name="Unkles S.E."/>
            <person name="van de Wiele N."/>
            <person name="van Rossen-Uffink D."/>
            <person name="Oliveira J.V."/>
            <person name="Vesth T.C."/>
            <person name="Visser J."/>
            <person name="Yu J.-H."/>
            <person name="Zhou M."/>
            <person name="Andersen M.R."/>
            <person name="Archer D.B."/>
            <person name="Baker S.E."/>
            <person name="Benoit I."/>
            <person name="Brakhage A.A."/>
            <person name="Braus G.H."/>
            <person name="Fischer R."/>
            <person name="Frisvad J.C."/>
            <person name="Goldman G.H."/>
            <person name="Houbraken J."/>
            <person name="Oakley B."/>
            <person name="Pocsi I."/>
            <person name="Scazzocchio C."/>
            <person name="Seiboth B."/>
            <person name="vanKuyk P.A."/>
            <person name="Wortman J."/>
            <person name="Dyer P.S."/>
            <person name="Grigoriev I.V."/>
        </authorList>
    </citation>
    <scope>NUCLEOTIDE SEQUENCE [LARGE SCALE GENOMIC DNA]</scope>
    <source>
        <strain evidence="9">CBS 516.65</strain>
    </source>
</reference>
<dbReference type="RefSeq" id="XP_022405277.1">
    <property type="nucleotide sequence ID" value="XM_022542529.1"/>
</dbReference>
<keyword evidence="5 7" id="KW-0472">Membrane</keyword>
<feature type="region of interest" description="Disordered" evidence="6">
    <location>
        <begin position="277"/>
        <end position="298"/>
    </location>
</feature>
<dbReference type="STRING" id="1160497.A0A1L9VXG4"/>
<evidence type="ECO:0000256" key="2">
    <source>
        <dbReference type="ARBA" id="ARBA00009012"/>
    </source>
</evidence>
<feature type="transmembrane region" description="Helical" evidence="7">
    <location>
        <begin position="88"/>
        <end position="106"/>
    </location>
</feature>
<evidence type="ECO:0000256" key="1">
    <source>
        <dbReference type="ARBA" id="ARBA00004141"/>
    </source>
</evidence>
<protein>
    <recommendedName>
        <fullName evidence="10">TIGR00297 family protein</fullName>
    </recommendedName>
</protein>
<evidence type="ECO:0000256" key="5">
    <source>
        <dbReference type="ARBA" id="ARBA00023136"/>
    </source>
</evidence>
<sequence>MKPILAIPAISLLVHRAWSRKSLTPLGLITAALTAVAHAVHPWSAPFFLLVVFYIGGTKATKVKHDIKASKTLSATGSGGGDGQRNHIQVLANSIVATVLILWHTWMLKSSGEGFDGFSFGRVTPLADVVVVGIVANYAAVAADTYSSELGILSKSPPRLITSLSLRVVPPGTNGGVTAKGLQAGVLGAFTVAVTSAVLLPFRLPGSDDGLYLKERLVWVLAVTGWGGLGSVLDSVLGGLLQASVVDKRTGKVVEGTGGKKVPFPIPHLSPLSKVLVHPSSSLPGGTSEASSGLQGSSEDLRLRQTETVINTAALRGSRATQSSVGVSPGREHDKEHESRRVENGRDWLDNNGVNVLMAGLMSLGGMGVARLVWM</sequence>
<evidence type="ECO:0008006" key="10">
    <source>
        <dbReference type="Google" id="ProtNLM"/>
    </source>
</evidence>
<evidence type="ECO:0000256" key="3">
    <source>
        <dbReference type="ARBA" id="ARBA00022692"/>
    </source>
</evidence>
<evidence type="ECO:0000256" key="4">
    <source>
        <dbReference type="ARBA" id="ARBA00022989"/>
    </source>
</evidence>
<comment type="subcellular location">
    <subcellularLocation>
        <location evidence="1">Membrane</location>
        <topology evidence="1">Multi-pass membrane protein</topology>
    </subcellularLocation>
</comment>
<keyword evidence="9" id="KW-1185">Reference proteome</keyword>
<feature type="transmembrane region" description="Helical" evidence="7">
    <location>
        <begin position="184"/>
        <end position="204"/>
    </location>
</feature>
<feature type="compositionally biased region" description="Polar residues" evidence="6">
    <location>
        <begin position="279"/>
        <end position="298"/>
    </location>
</feature>